<dbReference type="InterPro" id="IPR010472">
    <property type="entry name" value="FH3_dom"/>
</dbReference>
<name>N6UN43_DENPD</name>
<dbReference type="Pfam" id="PF06367">
    <property type="entry name" value="Drf_FH3"/>
    <property type="match status" value="1"/>
</dbReference>
<evidence type="ECO:0000313" key="1">
    <source>
        <dbReference type="EMBL" id="ENN80142.1"/>
    </source>
</evidence>
<dbReference type="Gene3D" id="1.25.10.10">
    <property type="entry name" value="Leucine-rich Repeat Variant"/>
    <property type="match status" value="1"/>
</dbReference>
<dbReference type="InterPro" id="IPR051425">
    <property type="entry name" value="Formin_Homology"/>
</dbReference>
<dbReference type="AlphaFoldDB" id="N6UN43"/>
<dbReference type="PANTHER" id="PTHR45725">
    <property type="entry name" value="FORMIN HOMOLOGY 2 FAMILY MEMBER"/>
    <property type="match status" value="1"/>
</dbReference>
<dbReference type="InterPro" id="IPR016024">
    <property type="entry name" value="ARM-type_fold"/>
</dbReference>
<dbReference type="GO" id="GO:0003779">
    <property type="term" value="F:actin binding"/>
    <property type="evidence" value="ECO:0007669"/>
    <property type="project" value="InterPro"/>
</dbReference>
<dbReference type="EMBL" id="KB740593">
    <property type="protein sequence ID" value="ENN80142.1"/>
    <property type="molecule type" value="Genomic_DNA"/>
</dbReference>
<dbReference type="OMA" id="SVIHRVI"/>
<dbReference type="PANTHER" id="PTHR45725:SF1">
    <property type="entry name" value="DISHEVELLED ASSOCIATED ACTIVATOR OF MORPHOGENESIS, ISOFORM D"/>
    <property type="match status" value="1"/>
</dbReference>
<dbReference type="SUPFAM" id="SSF48371">
    <property type="entry name" value="ARM repeat"/>
    <property type="match status" value="1"/>
</dbReference>
<dbReference type="SMART" id="SM01140">
    <property type="entry name" value="Drf_GBD"/>
    <property type="match status" value="1"/>
</dbReference>
<dbReference type="PROSITE" id="PS51232">
    <property type="entry name" value="GBD_FH3"/>
    <property type="match status" value="1"/>
</dbReference>
<accession>N6UN43</accession>
<organism evidence="1">
    <name type="scientific">Dendroctonus ponderosae</name>
    <name type="common">Mountain pine beetle</name>
    <dbReference type="NCBI Taxonomy" id="77166"/>
    <lineage>
        <taxon>Eukaryota</taxon>
        <taxon>Metazoa</taxon>
        <taxon>Ecdysozoa</taxon>
        <taxon>Arthropoda</taxon>
        <taxon>Hexapoda</taxon>
        <taxon>Insecta</taxon>
        <taxon>Pterygota</taxon>
        <taxon>Neoptera</taxon>
        <taxon>Endopterygota</taxon>
        <taxon>Coleoptera</taxon>
        <taxon>Polyphaga</taxon>
        <taxon>Cucujiformia</taxon>
        <taxon>Curculionidae</taxon>
        <taxon>Scolytinae</taxon>
        <taxon>Dendroctonus</taxon>
    </lineage>
</organism>
<dbReference type="GO" id="GO:0031267">
    <property type="term" value="F:small GTPase binding"/>
    <property type="evidence" value="ECO:0007669"/>
    <property type="project" value="InterPro"/>
</dbReference>
<dbReference type="Pfam" id="PF06371">
    <property type="entry name" value="Drf_GBD"/>
    <property type="match status" value="1"/>
</dbReference>
<dbReference type="InterPro" id="IPR010473">
    <property type="entry name" value="GTPase-bd"/>
</dbReference>
<feature type="non-terminal residue" evidence="1">
    <location>
        <position position="1"/>
    </location>
</feature>
<dbReference type="InterPro" id="IPR011989">
    <property type="entry name" value="ARM-like"/>
</dbReference>
<sequence>MSTISKPPQSAGKYDELDLTAPNTAAMLSLPSQKKWQIYCSRKGEDTTDQATGPEDYIRKLNAIATLQYPEINTDEEVRIRTKQVDALKTALRTSTHSFVIKFIESKGLKGLLNFLKAMDYFTAQSSIHTSIIGCVKALMNNSTGRAHVLAHPTSINIIAQSLSTENIKTKIAVLEIMGAVCLVAGGHKKVLDAMHHYQKFAFERVRFQGIINDLGRSTGIYKDEINLKTAIMSFVNAVSVIHRVIKPWRSWLIIS</sequence>
<protein>
    <submittedName>
        <fullName evidence="1">Uncharacterized protein</fullName>
    </submittedName>
</protein>
<dbReference type="HOGENOM" id="CLU_1086896_0_0_1"/>
<reference evidence="1" key="1">
    <citation type="journal article" date="2013" name="Genome Biol.">
        <title>Draft genome of the mountain pine beetle, Dendroctonus ponderosae Hopkins, a major forest pest.</title>
        <authorList>
            <person name="Keeling C.I."/>
            <person name="Yuen M.M."/>
            <person name="Liao N.Y."/>
            <person name="Docking T.R."/>
            <person name="Chan S.K."/>
            <person name="Taylor G.A."/>
            <person name="Palmquist D.L."/>
            <person name="Jackman S.D."/>
            <person name="Nguyen A."/>
            <person name="Li M."/>
            <person name="Henderson H."/>
            <person name="Janes J.K."/>
            <person name="Zhao Y."/>
            <person name="Pandoh P."/>
            <person name="Moore R."/>
            <person name="Sperling F.A."/>
            <person name="Huber D.P."/>
            <person name="Birol I."/>
            <person name="Jones S.J."/>
            <person name="Bohlmann J."/>
        </authorList>
    </citation>
    <scope>NUCLEOTIDE SEQUENCE</scope>
</reference>
<gene>
    <name evidence="1" type="ORF">YQE_03428</name>
</gene>
<dbReference type="InterPro" id="IPR014768">
    <property type="entry name" value="GBD/FH3_dom"/>
</dbReference>
<dbReference type="OrthoDB" id="1104827at2759"/>
<dbReference type="GO" id="GO:0030838">
    <property type="term" value="P:positive regulation of actin filament polymerization"/>
    <property type="evidence" value="ECO:0007669"/>
    <property type="project" value="TreeGrafter"/>
</dbReference>
<proteinExistence type="predicted"/>
<dbReference type="GO" id="GO:0030036">
    <property type="term" value="P:actin cytoskeleton organization"/>
    <property type="evidence" value="ECO:0007669"/>
    <property type="project" value="InterPro"/>
</dbReference>